<dbReference type="InterPro" id="IPR011856">
    <property type="entry name" value="tRNA_endonuc-like_dom_sf"/>
</dbReference>
<protein>
    <recommendedName>
        <fullName evidence="2">UPF0102 protein COV10_00460</fullName>
    </recommendedName>
</protein>
<dbReference type="Gene3D" id="3.40.1350.10">
    <property type="match status" value="1"/>
</dbReference>
<dbReference type="Pfam" id="PF02021">
    <property type="entry name" value="UPF0102"/>
    <property type="match status" value="1"/>
</dbReference>
<dbReference type="InterPro" id="IPR003509">
    <property type="entry name" value="UPF0102_YraN-like"/>
</dbReference>
<comment type="similarity">
    <text evidence="1 2">Belongs to the UPF0102 family.</text>
</comment>
<dbReference type="SUPFAM" id="SSF52980">
    <property type="entry name" value="Restriction endonuclease-like"/>
    <property type="match status" value="1"/>
</dbReference>
<accession>A0A2H0RHK2</accession>
<dbReference type="EMBL" id="PCYI01000002">
    <property type="protein sequence ID" value="PIR45255.1"/>
    <property type="molecule type" value="Genomic_DNA"/>
</dbReference>
<evidence type="ECO:0000313" key="3">
    <source>
        <dbReference type="EMBL" id="PIR45255.1"/>
    </source>
</evidence>
<evidence type="ECO:0000256" key="2">
    <source>
        <dbReference type="HAMAP-Rule" id="MF_00048"/>
    </source>
</evidence>
<dbReference type="GO" id="GO:0003676">
    <property type="term" value="F:nucleic acid binding"/>
    <property type="evidence" value="ECO:0007669"/>
    <property type="project" value="InterPro"/>
</dbReference>
<comment type="caution">
    <text evidence="3">The sequence shown here is derived from an EMBL/GenBank/DDBJ whole genome shotgun (WGS) entry which is preliminary data.</text>
</comment>
<proteinExistence type="inferred from homology"/>
<dbReference type="AlphaFoldDB" id="A0A2H0RHK2"/>
<dbReference type="InterPro" id="IPR011335">
    <property type="entry name" value="Restrct_endonuc-II-like"/>
</dbReference>
<name>A0A2H0RHK2_9BACT</name>
<sequence>MKTEKQKVGDLGEEMATLWLKRKGFKIIARNYRRKWGELDVVARLKDTIHFVEVKSVRRYIGQSGSEDEYEAEENIHPWKLRRLHRIISIFLENENLEDLDWQLDVIVVELDDEKQAGRVRYLEDVG</sequence>
<reference evidence="3 4" key="1">
    <citation type="submission" date="2017-09" db="EMBL/GenBank/DDBJ databases">
        <title>Depth-based differentiation of microbial function through sediment-hosted aquifers and enrichment of novel symbionts in the deep terrestrial subsurface.</title>
        <authorList>
            <person name="Probst A.J."/>
            <person name="Ladd B."/>
            <person name="Jarett J.K."/>
            <person name="Geller-Mcgrath D.E."/>
            <person name="Sieber C.M."/>
            <person name="Emerson J.B."/>
            <person name="Anantharaman K."/>
            <person name="Thomas B.C."/>
            <person name="Malmstrom R."/>
            <person name="Stieglmeier M."/>
            <person name="Klingl A."/>
            <person name="Woyke T."/>
            <person name="Ryan C.M."/>
            <person name="Banfield J.F."/>
        </authorList>
    </citation>
    <scope>NUCLEOTIDE SEQUENCE [LARGE SCALE GENOMIC DNA]</scope>
    <source>
        <strain evidence="3">CG10_big_fil_rev_8_21_14_0_10_51_16</strain>
    </source>
</reference>
<gene>
    <name evidence="3" type="ORF">COV10_00460</name>
</gene>
<evidence type="ECO:0000256" key="1">
    <source>
        <dbReference type="ARBA" id="ARBA00006738"/>
    </source>
</evidence>
<evidence type="ECO:0000313" key="4">
    <source>
        <dbReference type="Proteomes" id="UP000228767"/>
    </source>
</evidence>
<dbReference type="PANTHER" id="PTHR34039">
    <property type="entry name" value="UPF0102 PROTEIN YRAN"/>
    <property type="match status" value="1"/>
</dbReference>
<dbReference type="PANTHER" id="PTHR34039:SF1">
    <property type="entry name" value="UPF0102 PROTEIN YRAN"/>
    <property type="match status" value="1"/>
</dbReference>
<dbReference type="HAMAP" id="MF_00048">
    <property type="entry name" value="UPF0102"/>
    <property type="match status" value="1"/>
</dbReference>
<dbReference type="Proteomes" id="UP000228767">
    <property type="component" value="Unassembled WGS sequence"/>
</dbReference>
<organism evidence="3 4">
    <name type="scientific">Candidatus Vogelbacteria bacterium CG10_big_fil_rev_8_21_14_0_10_51_16</name>
    <dbReference type="NCBI Taxonomy" id="1975045"/>
    <lineage>
        <taxon>Bacteria</taxon>
        <taxon>Candidatus Vogeliibacteriota</taxon>
    </lineage>
</organism>